<comment type="subcellular location">
    <subcellularLocation>
        <location evidence="1">Cell inner membrane</location>
    </subcellularLocation>
</comment>
<dbReference type="GO" id="GO:0016746">
    <property type="term" value="F:acyltransferase activity"/>
    <property type="evidence" value="ECO:0007669"/>
    <property type="project" value="UniProtKB-KW"/>
</dbReference>
<proteinExistence type="predicted"/>
<name>A0ABP8V7K5_9GAMM</name>
<gene>
    <name evidence="7" type="ORF">GCM10023116_37570</name>
</gene>
<accession>A0ABP8V7K5</accession>
<comment type="caution">
    <text evidence="7">The sequence shown here is derived from an EMBL/GenBank/DDBJ whole genome shotgun (WGS) entry which is preliminary data.</text>
</comment>
<evidence type="ECO:0000256" key="4">
    <source>
        <dbReference type="ARBA" id="ARBA00022679"/>
    </source>
</evidence>
<evidence type="ECO:0000256" key="3">
    <source>
        <dbReference type="ARBA" id="ARBA00022519"/>
    </source>
</evidence>
<dbReference type="CDD" id="cd07984">
    <property type="entry name" value="LPLAT_LABLAT-like"/>
    <property type="match status" value="1"/>
</dbReference>
<keyword evidence="2" id="KW-1003">Cell membrane</keyword>
<protein>
    <submittedName>
        <fullName evidence="7">Lysophospholipid acyltransferase</fullName>
    </submittedName>
</protein>
<keyword evidence="8" id="KW-1185">Reference proteome</keyword>
<dbReference type="InterPro" id="IPR004960">
    <property type="entry name" value="LipA_acyltrans"/>
</dbReference>
<dbReference type="RefSeq" id="WP_345197849.1">
    <property type="nucleotide sequence ID" value="NZ_BAABFL010000453.1"/>
</dbReference>
<keyword evidence="3" id="KW-0997">Cell inner membrane</keyword>
<evidence type="ECO:0000313" key="7">
    <source>
        <dbReference type="EMBL" id="GAA4651473.1"/>
    </source>
</evidence>
<keyword evidence="5" id="KW-0472">Membrane</keyword>
<keyword evidence="6 7" id="KW-0012">Acyltransferase</keyword>
<dbReference type="EMBL" id="BAABFL010000453">
    <property type="protein sequence ID" value="GAA4651473.1"/>
    <property type="molecule type" value="Genomic_DNA"/>
</dbReference>
<organism evidence="7 8">
    <name type="scientific">Kistimonas scapharcae</name>
    <dbReference type="NCBI Taxonomy" id="1036133"/>
    <lineage>
        <taxon>Bacteria</taxon>
        <taxon>Pseudomonadati</taxon>
        <taxon>Pseudomonadota</taxon>
        <taxon>Gammaproteobacteria</taxon>
        <taxon>Oceanospirillales</taxon>
        <taxon>Endozoicomonadaceae</taxon>
        <taxon>Kistimonas</taxon>
    </lineage>
</organism>
<keyword evidence="4" id="KW-0808">Transferase</keyword>
<dbReference type="Proteomes" id="UP001500604">
    <property type="component" value="Unassembled WGS sequence"/>
</dbReference>
<evidence type="ECO:0000256" key="2">
    <source>
        <dbReference type="ARBA" id="ARBA00022475"/>
    </source>
</evidence>
<evidence type="ECO:0000256" key="6">
    <source>
        <dbReference type="ARBA" id="ARBA00023315"/>
    </source>
</evidence>
<sequence length="312" mass="35709">MKTLLVYLAMGIARLIAWMPLSVAHALGTGFGWLSWRLNNRRTKISRTNIQLCYPQLSDSDRESLLKQSMIESGKTLFEAGMTWFWPLEKVDRMITHVTGMEHLQKALDDDKGIILILPHHGTWEILNHFLRHHLYMYAMYKPAKIKALDRWIYRSRSRVKVGLIPANVTGVKTLHRVLREKAVVAVLPDQEPGPKSGVFAPFFGEQAWTGKLVNNLASTHPAALLSMYARRRDNGGYEVVIKPAPETIRDKDPAIAATAMNASIEACINECPTMYQWNYARFKTRPEGKEKLYRFKRKHRKAQKAQARIAT</sequence>
<evidence type="ECO:0000256" key="1">
    <source>
        <dbReference type="ARBA" id="ARBA00004533"/>
    </source>
</evidence>
<reference evidence="8" key="1">
    <citation type="journal article" date="2019" name="Int. J. Syst. Evol. Microbiol.">
        <title>The Global Catalogue of Microorganisms (GCM) 10K type strain sequencing project: providing services to taxonomists for standard genome sequencing and annotation.</title>
        <authorList>
            <consortium name="The Broad Institute Genomics Platform"/>
            <consortium name="The Broad Institute Genome Sequencing Center for Infectious Disease"/>
            <person name="Wu L."/>
            <person name="Ma J."/>
        </authorList>
    </citation>
    <scope>NUCLEOTIDE SEQUENCE [LARGE SCALE GENOMIC DNA]</scope>
    <source>
        <strain evidence="8">JCM 17805</strain>
    </source>
</reference>
<dbReference type="PIRSF" id="PIRSF026649">
    <property type="entry name" value="MsbB"/>
    <property type="match status" value="1"/>
</dbReference>
<evidence type="ECO:0000313" key="8">
    <source>
        <dbReference type="Proteomes" id="UP001500604"/>
    </source>
</evidence>
<dbReference type="PANTHER" id="PTHR30606:SF10">
    <property type="entry name" value="PHOSPHATIDYLINOSITOL MANNOSIDE ACYLTRANSFERASE"/>
    <property type="match status" value="1"/>
</dbReference>
<dbReference type="PANTHER" id="PTHR30606">
    <property type="entry name" value="LIPID A BIOSYNTHESIS LAUROYL ACYLTRANSFERASE"/>
    <property type="match status" value="1"/>
</dbReference>
<evidence type="ECO:0000256" key="5">
    <source>
        <dbReference type="ARBA" id="ARBA00023136"/>
    </source>
</evidence>
<dbReference type="Pfam" id="PF03279">
    <property type="entry name" value="Lip_A_acyltrans"/>
    <property type="match status" value="1"/>
</dbReference>